<feature type="compositionally biased region" description="Low complexity" evidence="5">
    <location>
        <begin position="313"/>
        <end position="327"/>
    </location>
</feature>
<evidence type="ECO:0000256" key="1">
    <source>
        <dbReference type="ARBA" id="ARBA00004123"/>
    </source>
</evidence>
<feature type="compositionally biased region" description="Acidic residues" evidence="5">
    <location>
        <begin position="139"/>
        <end position="155"/>
    </location>
</feature>
<evidence type="ECO:0000313" key="8">
    <source>
        <dbReference type="Proteomes" id="UP000002669"/>
    </source>
</evidence>
<dbReference type="InterPro" id="IPR035425">
    <property type="entry name" value="CENP-T/H4_C"/>
</dbReference>
<proteinExistence type="predicted"/>
<dbReference type="HOGENOM" id="CLU_024001_1_0_1"/>
<organism evidence="8">
    <name type="scientific">Arthroderma gypseum (strain ATCC MYA-4604 / CBS 118893)</name>
    <name type="common">Microsporum gypseum</name>
    <dbReference type="NCBI Taxonomy" id="535722"/>
    <lineage>
        <taxon>Eukaryota</taxon>
        <taxon>Fungi</taxon>
        <taxon>Dikarya</taxon>
        <taxon>Ascomycota</taxon>
        <taxon>Pezizomycotina</taxon>
        <taxon>Eurotiomycetes</taxon>
        <taxon>Eurotiomycetidae</taxon>
        <taxon>Onygenales</taxon>
        <taxon>Arthrodermataceae</taxon>
        <taxon>Nannizzia</taxon>
    </lineage>
</organism>
<dbReference type="GO" id="GO:0071821">
    <property type="term" value="C:FANCM-MHF complex"/>
    <property type="evidence" value="ECO:0007669"/>
    <property type="project" value="TreeGrafter"/>
</dbReference>
<dbReference type="Proteomes" id="UP000002669">
    <property type="component" value="Unassembled WGS sequence"/>
</dbReference>
<feature type="compositionally biased region" description="Polar residues" evidence="5">
    <location>
        <begin position="1"/>
        <end position="24"/>
    </location>
</feature>
<name>E4UWF0_ARTGP</name>
<dbReference type="InParanoid" id="E4UWF0"/>
<dbReference type="OrthoDB" id="10071681at2759"/>
<dbReference type="GO" id="GO:0031297">
    <property type="term" value="P:replication fork processing"/>
    <property type="evidence" value="ECO:0007669"/>
    <property type="project" value="TreeGrafter"/>
</dbReference>
<reference evidence="8" key="1">
    <citation type="journal article" date="2012" name="MBio">
        <title>Comparative genome analysis of Trichophyton rubrum and related dermatophytes reveals candidate genes involved in infection.</title>
        <authorList>
            <person name="Martinez D.A."/>
            <person name="Oliver B.G."/>
            <person name="Graeser Y."/>
            <person name="Goldberg J.M."/>
            <person name="Li W."/>
            <person name="Martinez-Rossi N.M."/>
            <person name="Monod M."/>
            <person name="Shelest E."/>
            <person name="Barton R.C."/>
            <person name="Birch E."/>
            <person name="Brakhage A.A."/>
            <person name="Chen Z."/>
            <person name="Gurr S.J."/>
            <person name="Heiman D."/>
            <person name="Heitman J."/>
            <person name="Kosti I."/>
            <person name="Rossi A."/>
            <person name="Saif S."/>
            <person name="Samalova M."/>
            <person name="Saunders C.W."/>
            <person name="Shea T."/>
            <person name="Summerbell R.C."/>
            <person name="Xu J."/>
            <person name="Young S."/>
            <person name="Zeng Q."/>
            <person name="Birren B.W."/>
            <person name="Cuomo C.A."/>
            <person name="White T.C."/>
        </authorList>
    </citation>
    <scope>NUCLEOTIDE SEQUENCE [LARGE SCALE GENOMIC DNA]</scope>
    <source>
        <strain evidence="8">ATCC MYA-4604 / CBS 118893</strain>
    </source>
</reference>
<evidence type="ECO:0000256" key="2">
    <source>
        <dbReference type="ARBA" id="ARBA00004286"/>
    </source>
</evidence>
<dbReference type="OMA" id="GRMQRET"/>
<dbReference type="PANTHER" id="PTHR22980">
    <property type="entry name" value="CORTISTATIN"/>
    <property type="match status" value="1"/>
</dbReference>
<dbReference type="GO" id="GO:0003682">
    <property type="term" value="F:chromatin binding"/>
    <property type="evidence" value="ECO:0007669"/>
    <property type="project" value="TreeGrafter"/>
</dbReference>
<evidence type="ECO:0000313" key="7">
    <source>
        <dbReference type="EMBL" id="EFR02545.1"/>
    </source>
</evidence>
<dbReference type="AlphaFoldDB" id="E4UWF0"/>
<dbReference type="eggNOG" id="ENOG502S8G5">
    <property type="taxonomic scope" value="Eukaryota"/>
</dbReference>
<dbReference type="VEuPathDB" id="FungiDB:MGYG_05542"/>
<feature type="compositionally biased region" description="Acidic residues" evidence="5">
    <location>
        <begin position="354"/>
        <end position="375"/>
    </location>
</feature>
<dbReference type="CDD" id="cd22920">
    <property type="entry name" value="HFD_CENP-T"/>
    <property type="match status" value="1"/>
</dbReference>
<dbReference type="RefSeq" id="XP_003172956.1">
    <property type="nucleotide sequence ID" value="XM_003172908.1"/>
</dbReference>
<dbReference type="InterPro" id="IPR009072">
    <property type="entry name" value="Histone-fold"/>
</dbReference>
<evidence type="ECO:0000256" key="3">
    <source>
        <dbReference type="ARBA" id="ARBA00022454"/>
    </source>
</evidence>
<gene>
    <name evidence="7" type="ORF">MGYG_05542</name>
</gene>
<evidence type="ECO:0000256" key="5">
    <source>
        <dbReference type="SAM" id="MobiDB-lite"/>
    </source>
</evidence>
<keyword evidence="3" id="KW-0158">Chromosome</keyword>
<feature type="domain" description="CENP-T/Histone H4 histone fold" evidence="6">
    <location>
        <begin position="387"/>
        <end position="462"/>
    </location>
</feature>
<sequence>MSASNDRGNGQTPRNSAGPSSSPAKTPYNALFKLSRLAGAPSTPAQQNAAYFNSNRPSVSRTGRRNSGITPSRARGGDRIPVTPHAIRAFQRRAATYTPGRDRRKSQRFKRETPMDILKNLGKVLAPVSKTVSSSPPAEPEEESESSVDEIDELDKEPPIPPPRLSLPLNEMTVVQDDEDNSPEMPPPRLSLLPEDEDVTRGSIELPRRERSARDLARLSRVSFASNRFSDHFGDTTNIEDPGDGLDFRVGQEDDFDEDLDNTTGQPMLDAGGETEDLGRFNLDFAFPTPEAPHTMPIENENEQDTFELDAVPPEFGGPDSPSSGSDFGAGGFEPAMDDMLSNRGTPGPRGDEEQQQEEEEEEEEEVNMDQEDQPEPPQKKQKLSKHGIPVPSLPSGVVKKLAMRFARSGNRKTRITKDTMAAIQQATDWFFEQASGDLSTYSKHSGRKTIDETDVIALMRR</sequence>
<protein>
    <recommendedName>
        <fullName evidence="6">CENP-T/Histone H4 histone fold domain-containing protein</fullName>
    </recommendedName>
</protein>
<dbReference type="SUPFAM" id="SSF47113">
    <property type="entry name" value="Histone-fold"/>
    <property type="match status" value="1"/>
</dbReference>
<dbReference type="GeneID" id="10028232"/>
<dbReference type="PANTHER" id="PTHR22980:SF5">
    <property type="entry name" value="CENP-T_HISTONE H4 HISTONE FOLD DOMAIN-CONTAINING PROTEIN"/>
    <property type="match status" value="1"/>
</dbReference>
<dbReference type="EMBL" id="DS989825">
    <property type="protein sequence ID" value="EFR02545.1"/>
    <property type="molecule type" value="Genomic_DNA"/>
</dbReference>
<dbReference type="STRING" id="535722.E4UWF0"/>
<dbReference type="GO" id="GO:0000712">
    <property type="term" value="P:resolution of meiotic recombination intermediates"/>
    <property type="evidence" value="ECO:0007669"/>
    <property type="project" value="TreeGrafter"/>
</dbReference>
<evidence type="ECO:0000256" key="4">
    <source>
        <dbReference type="ARBA" id="ARBA00023242"/>
    </source>
</evidence>
<keyword evidence="4" id="KW-0539">Nucleus</keyword>
<feature type="region of interest" description="Disordered" evidence="5">
    <location>
        <begin position="1"/>
        <end position="211"/>
    </location>
</feature>
<evidence type="ECO:0000259" key="6">
    <source>
        <dbReference type="Pfam" id="PF15511"/>
    </source>
</evidence>
<dbReference type="Pfam" id="PF15511">
    <property type="entry name" value="CENP-T_C"/>
    <property type="match status" value="1"/>
</dbReference>
<feature type="compositionally biased region" description="Polar residues" evidence="5">
    <location>
        <begin position="43"/>
        <end position="70"/>
    </location>
</feature>
<feature type="region of interest" description="Disordered" evidence="5">
    <location>
        <begin position="227"/>
        <end position="396"/>
    </location>
</feature>
<dbReference type="GO" id="GO:0046982">
    <property type="term" value="F:protein heterodimerization activity"/>
    <property type="evidence" value="ECO:0007669"/>
    <property type="project" value="InterPro"/>
</dbReference>
<dbReference type="Gene3D" id="1.10.20.10">
    <property type="entry name" value="Histone, subunit A"/>
    <property type="match status" value="1"/>
</dbReference>
<keyword evidence="8" id="KW-1185">Reference proteome</keyword>
<comment type="subcellular location">
    <subcellularLocation>
        <location evidence="2">Chromosome</location>
    </subcellularLocation>
    <subcellularLocation>
        <location evidence="1">Nucleus</location>
    </subcellularLocation>
</comment>
<accession>E4UWF0</accession>
<dbReference type="GO" id="GO:0005694">
    <property type="term" value="C:chromosome"/>
    <property type="evidence" value="ECO:0007669"/>
    <property type="project" value="UniProtKB-SubCell"/>
</dbReference>